<evidence type="ECO:0000313" key="3">
    <source>
        <dbReference type="Proteomes" id="UP000215453"/>
    </source>
</evidence>
<evidence type="ECO:0000313" key="2">
    <source>
        <dbReference type="EMBL" id="SMY18883.1"/>
    </source>
</evidence>
<dbReference type="EMBL" id="LT882676">
    <property type="protein sequence ID" value="SMY18883.1"/>
    <property type="molecule type" value="Genomic_DNA"/>
</dbReference>
<sequence>MNTVQLLQLSLLLITTSTAFAPITIYCFPPQSSDPSWVKHGLCYKDFPDGTFLVYTCNQDCKGDVHGCTPHEDFTATCY</sequence>
<accession>A0A1Y6L343</accession>
<dbReference type="Proteomes" id="UP000215453">
    <property type="component" value="Chromosome 1"/>
</dbReference>
<evidence type="ECO:0008006" key="4">
    <source>
        <dbReference type="Google" id="ProtNLM"/>
    </source>
</evidence>
<proteinExistence type="predicted"/>
<name>A0A1Y6L343_ZYMTR</name>
<keyword evidence="1" id="KW-0732">Signal</keyword>
<dbReference type="AlphaFoldDB" id="A0A1Y6L343"/>
<gene>
    <name evidence="2" type="ORF">ZT1A5_G318</name>
</gene>
<feature type="signal peptide" evidence="1">
    <location>
        <begin position="1"/>
        <end position="21"/>
    </location>
</feature>
<protein>
    <recommendedName>
        <fullName evidence="4">Secreted protein</fullName>
    </recommendedName>
</protein>
<reference evidence="2 3" key="1">
    <citation type="submission" date="2016-10" db="EMBL/GenBank/DDBJ databases">
        <authorList>
            <person name="Varghese N."/>
        </authorList>
    </citation>
    <scope>NUCLEOTIDE SEQUENCE [LARGE SCALE GENOMIC DNA]</scope>
</reference>
<evidence type="ECO:0000256" key="1">
    <source>
        <dbReference type="SAM" id="SignalP"/>
    </source>
</evidence>
<organism evidence="2 3">
    <name type="scientific">Zymoseptoria tritici ST99CH_1A5</name>
    <dbReference type="NCBI Taxonomy" id="1276529"/>
    <lineage>
        <taxon>Eukaryota</taxon>
        <taxon>Fungi</taxon>
        <taxon>Dikarya</taxon>
        <taxon>Ascomycota</taxon>
        <taxon>Pezizomycotina</taxon>
        <taxon>Dothideomycetes</taxon>
        <taxon>Dothideomycetidae</taxon>
        <taxon>Mycosphaerellales</taxon>
        <taxon>Mycosphaerellaceae</taxon>
        <taxon>Zymoseptoria</taxon>
    </lineage>
</organism>
<feature type="chain" id="PRO_5012373591" description="Secreted protein" evidence="1">
    <location>
        <begin position="22"/>
        <end position="79"/>
    </location>
</feature>